<dbReference type="Pfam" id="PF05795">
    <property type="entry name" value="Plasmodium_Vir"/>
    <property type="match status" value="4"/>
</dbReference>
<keyword evidence="3" id="KW-1185">Reference proteome</keyword>
<dbReference type="EMBL" id="FLRI01000266">
    <property type="protein sequence ID" value="SBT83959.1"/>
    <property type="molecule type" value="Genomic_DNA"/>
</dbReference>
<proteinExistence type="predicted"/>
<dbReference type="InterPro" id="IPR008780">
    <property type="entry name" value="Plasmodium_Vir"/>
</dbReference>
<dbReference type="OrthoDB" id="382814at2759"/>
<keyword evidence="1" id="KW-0812">Transmembrane</keyword>
<dbReference type="VEuPathDB" id="PlasmoDB:PocGH01_00035100"/>
<gene>
    <name evidence="2" type="primary">PocGH01_00035100</name>
    <name evidence="2" type="ORF">POCGH01_00035100</name>
</gene>
<keyword evidence="1" id="KW-0472">Membrane</keyword>
<dbReference type="VEuPathDB" id="PlasmoDB:POWCR01_000178200"/>
<keyword evidence="1" id="KW-1133">Transmembrane helix</keyword>
<name>A0A1D3JDU6_PLAOA</name>
<sequence length="898" mass="107424">MLKLLIKPIYNVLKNISTLFSMYIKLCKNECLYNNCLKCLNLEIILLLVTWQIRKLDLYKFYEELDKLYKDEGNHNLYDMFSHLGVEDPDVIKFLKKITRILKGLSNQEISVDKLTKTKNNNCTYFKYWLYDKLIIHGLQKQDIKIISDFLNSKKNYLDKIVSSNKPCKFYKLNLNDIYELKNIFDYSEIFHDADISIYDEILKDPKYLNYLKNGLSLYRRGKIRCLSGKKNEYCNEFNEYANNCNNYETRLPYLSCREKFLSSLLKKDTTSKGEPLRGDGTNEDTLDSTLYKLLEKDKIVAKTHINEFYKALNTYNGTYTVNTCNLLTDNLMKEKDAICNLFRRVENILEKWDDFVSKYDNLDPKDACDYLNYWIYGKIGNLDGSPCDIDNFYFLWHKHSIYESKNKNKNKCFNEKYYGFNTEELRNKKKVFDFLVYYESIKNKLKEAKNESKKDYCSYIKHIFELYKIMEWKNDSHSYKEELILFQNKFSSNKELYYLEENCPDMCLGFVFNKKLKTLCPFEENTSLKLTKEKVKQCENLVSNKVPGEIDKNNEDYNFSSLPSATVYNKLNGEVITDYYYSICEKLIPLNDKHCGIYNLCTKLVRNLKELSTMKKKERTDRCEYIIHWIYHEISKIPNIISENIYESVALREFFNIVYNVLRKLDITNCFFNTININFNEHKEKKYLHDYFKNYDKIKNEGVCNGEECKKYCKYVLFINETYGKYINRCCYCYKSEGCKEHYPYYFKCDDNYNPHTLFEKLQCNNFEEFREKFKKVDTPVPEDHYVKRLAYISLNVPHLLNRDNKKFSIIPDVVSDKITSDPFHTFALGSFGFLGVLLILFILYRFTPMGSYFNNRDARNKESYFENFEHQFLEDDVQFKRGDTQNRRMRIAYHQA</sequence>
<reference evidence="2 3" key="1">
    <citation type="submission" date="2016-06" db="EMBL/GenBank/DDBJ databases">
        <authorList>
            <consortium name="Pathogen Informatics"/>
        </authorList>
    </citation>
    <scope>NUCLEOTIDE SEQUENCE [LARGE SCALE GENOMIC DNA]</scope>
    <source>
        <strain evidence="2">PocGH01</strain>
    </source>
</reference>
<evidence type="ECO:0000256" key="1">
    <source>
        <dbReference type="SAM" id="Phobius"/>
    </source>
</evidence>
<feature type="transmembrane region" description="Helical" evidence="1">
    <location>
        <begin position="828"/>
        <end position="848"/>
    </location>
</feature>
<protein>
    <submittedName>
        <fullName evidence="2">PIR protein</fullName>
    </submittedName>
</protein>
<dbReference type="AlphaFoldDB" id="A0A1D3JDU6"/>
<organism evidence="2 3">
    <name type="scientific">Plasmodium ovale</name>
    <name type="common">malaria parasite P. ovale</name>
    <dbReference type="NCBI Taxonomy" id="36330"/>
    <lineage>
        <taxon>Eukaryota</taxon>
        <taxon>Sar</taxon>
        <taxon>Alveolata</taxon>
        <taxon>Apicomplexa</taxon>
        <taxon>Aconoidasida</taxon>
        <taxon>Haemosporida</taxon>
        <taxon>Plasmodiidae</taxon>
        <taxon>Plasmodium</taxon>
        <taxon>Plasmodium (Plasmodium)</taxon>
    </lineage>
</organism>
<accession>A0A1D3JDU6</accession>
<evidence type="ECO:0000313" key="2">
    <source>
        <dbReference type="EMBL" id="SBT83959.1"/>
    </source>
</evidence>
<evidence type="ECO:0000313" key="3">
    <source>
        <dbReference type="Proteomes" id="UP000242942"/>
    </source>
</evidence>
<dbReference type="Proteomes" id="UP000242942">
    <property type="component" value="Unassembled WGS sequence"/>
</dbReference>